<dbReference type="PANTHER" id="PTHR31751">
    <property type="entry name" value="SI:CH211-108C17.2-RELATED-RELATED"/>
    <property type="match status" value="1"/>
</dbReference>
<dbReference type="AlphaFoldDB" id="A0AAD9PUP9"/>
<evidence type="ECO:0000259" key="7">
    <source>
        <dbReference type="PROSITE" id="PS50950"/>
    </source>
</evidence>
<protein>
    <recommendedName>
        <fullName evidence="7">THAP-type domain-containing protein</fullName>
    </recommendedName>
</protein>
<name>A0AAD9PUP9_ACRCE</name>
<evidence type="ECO:0000256" key="2">
    <source>
        <dbReference type="ARBA" id="ARBA00022771"/>
    </source>
</evidence>
<feature type="region of interest" description="Disordered" evidence="6">
    <location>
        <begin position="152"/>
        <end position="289"/>
    </location>
</feature>
<keyword evidence="4 5" id="KW-0238">DNA-binding</keyword>
<comment type="caution">
    <text evidence="8">The sequence shown here is derived from an EMBL/GenBank/DDBJ whole genome shotgun (WGS) entry which is preliminary data.</text>
</comment>
<evidence type="ECO:0000313" key="9">
    <source>
        <dbReference type="Proteomes" id="UP001249851"/>
    </source>
</evidence>
<reference evidence="8" key="2">
    <citation type="journal article" date="2023" name="Science">
        <title>Genomic signatures of disease resistance in endangered staghorn corals.</title>
        <authorList>
            <person name="Vollmer S.V."/>
            <person name="Selwyn J.D."/>
            <person name="Despard B.A."/>
            <person name="Roesel C.L."/>
        </authorList>
    </citation>
    <scope>NUCLEOTIDE SEQUENCE</scope>
    <source>
        <strain evidence="8">K2</strain>
    </source>
</reference>
<sequence>MKTSLFPDSMAKRGARTCAAGGPGQISCTNSSYSPGISMHTFPVNKQIKAKWVKFVRTHRTDFQATNHSTLCSLHFSLSCFACLKLDDLMSGSAETGKETVKSTSEKATEKRILIRGSIPTIHCANKSPEIVEGSDRDRRRSQAYLREIEREAKRVSKQGAKGEAGSSASAVEPCGDCEVEKGESSSSTSSGDDLSDEDNLPSDTKEGVAISRSTQARPKYDSRSKEEEESMEEEEDEFTEGEDIECLEEPELEDAEGMDDNDEADPDWHCQLKENGGDHIDADDEEKESVSVNNIRQVVGFLQVVGFVLEKLKSQKEPKFIVFYTRLLAIFSMFCFNCKEEGPVVFMKKNGTMVTVTQSCRKCSRKPFVWRSQPLVLGRYPAGNILLSFAILMAGASVSKVLLVLRYMGISIYSARTYFVHQGKFLFPPILTHWERYRTTLMNELKKKQKAIWCGDGRFDSMGHSAKYGAYTMFCCAVAKIANQVKRSSDMELKGAQDSFAFLKAAGLAIAVFISDRHSSIAKWIREQEPQTEHFFDIWHVAKSVTKKLLQVGKASGCEILVKWQKAIKNHLHWCATSTKLGFGVLILAKWKSIIRHVCNKHNHHPDPLFKQCVHGALSRRYWLKKGTNVYNKMTQVLMNTRLLNDVKKLSSEDQTSCLEGFHSTLNQFHPKMICFSWLGTYCRHILASLHFNENLLREPQKTKDGKDYLLVTYPKYKFGEEVVREIRVPPTYKKHEYVDEIRELVFSMLQADRNSILSKYKTETPAPLNSQFTDKRNRAEAVQNYSKRKQEDIATYPSVEVQDLLQASCNNADQQPAKKKRKAPVCTKCNKPMKNHSKDSCAGASNI</sequence>
<dbReference type="InterPro" id="IPR006612">
    <property type="entry name" value="THAP_Znf"/>
</dbReference>
<keyword evidence="1" id="KW-0479">Metal-binding</keyword>
<evidence type="ECO:0000256" key="5">
    <source>
        <dbReference type="PROSITE-ProRule" id="PRU00309"/>
    </source>
</evidence>
<dbReference type="GO" id="GO:0008270">
    <property type="term" value="F:zinc ion binding"/>
    <property type="evidence" value="ECO:0007669"/>
    <property type="project" value="UniProtKB-KW"/>
</dbReference>
<feature type="compositionally biased region" description="Acidic residues" evidence="6">
    <location>
        <begin position="228"/>
        <end position="266"/>
    </location>
</feature>
<gene>
    <name evidence="8" type="ORF">P5673_030638</name>
</gene>
<evidence type="ECO:0000313" key="8">
    <source>
        <dbReference type="EMBL" id="KAK2549010.1"/>
    </source>
</evidence>
<keyword evidence="3" id="KW-0862">Zinc</keyword>
<dbReference type="Proteomes" id="UP001249851">
    <property type="component" value="Unassembled WGS sequence"/>
</dbReference>
<evidence type="ECO:0000256" key="1">
    <source>
        <dbReference type="ARBA" id="ARBA00022723"/>
    </source>
</evidence>
<feature type="domain" description="THAP-type" evidence="7">
    <location>
        <begin position="10"/>
        <end position="123"/>
    </location>
</feature>
<dbReference type="Pfam" id="PF05485">
    <property type="entry name" value="THAP"/>
    <property type="match status" value="1"/>
</dbReference>
<dbReference type="EMBL" id="JARQWQ010000133">
    <property type="protein sequence ID" value="KAK2549010.1"/>
    <property type="molecule type" value="Genomic_DNA"/>
</dbReference>
<accession>A0AAD9PUP9</accession>
<feature type="compositionally biased region" description="Basic and acidic residues" evidence="6">
    <location>
        <begin position="267"/>
        <end position="281"/>
    </location>
</feature>
<reference evidence="8" key="1">
    <citation type="journal article" date="2023" name="G3 (Bethesda)">
        <title>Whole genome assembly and annotation of the endangered Caribbean coral Acropora cervicornis.</title>
        <authorList>
            <person name="Selwyn J.D."/>
            <person name="Vollmer S.V."/>
        </authorList>
    </citation>
    <scope>NUCLEOTIDE SEQUENCE</scope>
    <source>
        <strain evidence="8">K2</strain>
    </source>
</reference>
<proteinExistence type="predicted"/>
<dbReference type="PANTHER" id="PTHR31751:SF42">
    <property type="entry name" value="PROTEIN CBG10204"/>
    <property type="match status" value="1"/>
</dbReference>
<dbReference type="GO" id="GO:0003677">
    <property type="term" value="F:DNA binding"/>
    <property type="evidence" value="ECO:0007669"/>
    <property type="project" value="UniProtKB-UniRule"/>
</dbReference>
<evidence type="ECO:0000256" key="3">
    <source>
        <dbReference type="ARBA" id="ARBA00022833"/>
    </source>
</evidence>
<feature type="compositionally biased region" description="Low complexity" evidence="6">
    <location>
        <begin position="158"/>
        <end position="171"/>
    </location>
</feature>
<dbReference type="SMART" id="SM00980">
    <property type="entry name" value="THAP"/>
    <property type="match status" value="1"/>
</dbReference>
<organism evidence="8 9">
    <name type="scientific">Acropora cervicornis</name>
    <name type="common">Staghorn coral</name>
    <dbReference type="NCBI Taxonomy" id="6130"/>
    <lineage>
        <taxon>Eukaryota</taxon>
        <taxon>Metazoa</taxon>
        <taxon>Cnidaria</taxon>
        <taxon>Anthozoa</taxon>
        <taxon>Hexacorallia</taxon>
        <taxon>Scleractinia</taxon>
        <taxon>Astrocoeniina</taxon>
        <taxon>Acroporidae</taxon>
        <taxon>Acropora</taxon>
    </lineage>
</organism>
<dbReference type="SMART" id="SM00692">
    <property type="entry name" value="DM3"/>
    <property type="match status" value="1"/>
</dbReference>
<dbReference type="SUPFAM" id="SSF57716">
    <property type="entry name" value="Glucocorticoid receptor-like (DNA-binding domain)"/>
    <property type="match status" value="1"/>
</dbReference>
<keyword evidence="2 5" id="KW-0863">Zinc-finger</keyword>
<dbReference type="PROSITE" id="PS50950">
    <property type="entry name" value="ZF_THAP"/>
    <property type="match status" value="1"/>
</dbReference>
<evidence type="ECO:0000256" key="6">
    <source>
        <dbReference type="SAM" id="MobiDB-lite"/>
    </source>
</evidence>
<keyword evidence="9" id="KW-1185">Reference proteome</keyword>
<evidence type="ECO:0000256" key="4">
    <source>
        <dbReference type="ARBA" id="ARBA00023125"/>
    </source>
</evidence>